<dbReference type="EMBL" id="JANKHO010002919">
    <property type="protein sequence ID" value="KAJ3487608.1"/>
    <property type="molecule type" value="Genomic_DNA"/>
</dbReference>
<sequence>MKFLSSVALVLSSSLLSGVAAAITRQEIEQLSAAGFHLIDLAPDVEPVWKTEEEVEALIAEDVRFFDVTEVYDPERVAAAASKAKVKFAGDSVEAAETNSLLATYAPPSRQAQAT</sequence>
<feature type="signal peptide" evidence="1">
    <location>
        <begin position="1"/>
        <end position="21"/>
    </location>
</feature>
<keyword evidence="1" id="KW-0732">Signal</keyword>
<organism evidence="2 3">
    <name type="scientific">Agrocybe chaxingu</name>
    <dbReference type="NCBI Taxonomy" id="84603"/>
    <lineage>
        <taxon>Eukaryota</taxon>
        <taxon>Fungi</taxon>
        <taxon>Dikarya</taxon>
        <taxon>Basidiomycota</taxon>
        <taxon>Agaricomycotina</taxon>
        <taxon>Agaricomycetes</taxon>
        <taxon>Agaricomycetidae</taxon>
        <taxon>Agaricales</taxon>
        <taxon>Agaricineae</taxon>
        <taxon>Strophariaceae</taxon>
        <taxon>Agrocybe</taxon>
    </lineage>
</organism>
<keyword evidence="3" id="KW-1185">Reference proteome</keyword>
<accession>A0A9W8MP56</accession>
<evidence type="ECO:0000313" key="3">
    <source>
        <dbReference type="Proteomes" id="UP001148786"/>
    </source>
</evidence>
<feature type="chain" id="PRO_5040928378" evidence="1">
    <location>
        <begin position="22"/>
        <end position="115"/>
    </location>
</feature>
<dbReference type="AlphaFoldDB" id="A0A9W8MP56"/>
<comment type="caution">
    <text evidence="2">The sequence shown here is derived from an EMBL/GenBank/DDBJ whole genome shotgun (WGS) entry which is preliminary data.</text>
</comment>
<evidence type="ECO:0000256" key="1">
    <source>
        <dbReference type="SAM" id="SignalP"/>
    </source>
</evidence>
<dbReference type="Proteomes" id="UP001148786">
    <property type="component" value="Unassembled WGS sequence"/>
</dbReference>
<evidence type="ECO:0000313" key="2">
    <source>
        <dbReference type="EMBL" id="KAJ3487608.1"/>
    </source>
</evidence>
<dbReference type="OrthoDB" id="2214at2759"/>
<reference evidence="2" key="1">
    <citation type="submission" date="2022-07" db="EMBL/GenBank/DDBJ databases">
        <title>Genome Sequence of Agrocybe chaxingu.</title>
        <authorList>
            <person name="Buettner E."/>
        </authorList>
    </citation>
    <scope>NUCLEOTIDE SEQUENCE</scope>
    <source>
        <strain evidence="2">MP-N11</strain>
    </source>
</reference>
<protein>
    <submittedName>
        <fullName evidence="2">Uncharacterized protein</fullName>
    </submittedName>
</protein>
<name>A0A9W8MP56_9AGAR</name>
<gene>
    <name evidence="2" type="ORF">NLJ89_g11696</name>
</gene>
<proteinExistence type="predicted"/>